<keyword evidence="3 6" id="KW-1133">Transmembrane helix</keyword>
<feature type="transmembrane region" description="Helical" evidence="6">
    <location>
        <begin position="51"/>
        <end position="73"/>
    </location>
</feature>
<dbReference type="GO" id="GO:0016020">
    <property type="term" value="C:membrane"/>
    <property type="evidence" value="ECO:0007669"/>
    <property type="project" value="UniProtKB-SubCell"/>
</dbReference>
<feature type="transmembrane region" description="Helical" evidence="6">
    <location>
        <begin position="93"/>
        <end position="110"/>
    </location>
</feature>
<feature type="transmembrane region" description="Helical" evidence="6">
    <location>
        <begin position="292"/>
        <end position="312"/>
    </location>
</feature>
<feature type="compositionally biased region" description="Low complexity" evidence="5">
    <location>
        <begin position="1"/>
        <end position="10"/>
    </location>
</feature>
<keyword evidence="4 6" id="KW-0472">Membrane</keyword>
<dbReference type="Pfam" id="PF04932">
    <property type="entry name" value="Wzy_C"/>
    <property type="match status" value="1"/>
</dbReference>
<evidence type="ECO:0000256" key="6">
    <source>
        <dbReference type="SAM" id="Phobius"/>
    </source>
</evidence>
<reference evidence="8 9" key="1">
    <citation type="submission" date="2017-12" db="EMBL/GenBank/DDBJ databases">
        <title>Sequencing the genomes of 1000 Actinobacteria strains.</title>
        <authorList>
            <person name="Klenk H.-P."/>
        </authorList>
    </citation>
    <scope>NUCLEOTIDE SEQUENCE [LARGE SCALE GENOMIC DNA]</scope>
    <source>
        <strain evidence="8 9">DSM 12806</strain>
    </source>
</reference>
<evidence type="ECO:0000256" key="4">
    <source>
        <dbReference type="ARBA" id="ARBA00023136"/>
    </source>
</evidence>
<feature type="domain" description="O-antigen ligase-related" evidence="7">
    <location>
        <begin position="251"/>
        <end position="393"/>
    </location>
</feature>
<keyword evidence="2 6" id="KW-0812">Transmembrane</keyword>
<feature type="region of interest" description="Disordered" evidence="5">
    <location>
        <begin position="470"/>
        <end position="489"/>
    </location>
</feature>
<accession>A0A2N3YIP0</accession>
<dbReference type="GO" id="GO:0016874">
    <property type="term" value="F:ligase activity"/>
    <property type="evidence" value="ECO:0007669"/>
    <property type="project" value="UniProtKB-KW"/>
</dbReference>
<feature type="transmembrane region" description="Helical" evidence="6">
    <location>
        <begin position="268"/>
        <end position="285"/>
    </location>
</feature>
<evidence type="ECO:0000256" key="2">
    <source>
        <dbReference type="ARBA" id="ARBA00022692"/>
    </source>
</evidence>
<dbReference type="InterPro" id="IPR007016">
    <property type="entry name" value="O-antigen_ligase-rel_domated"/>
</dbReference>
<proteinExistence type="predicted"/>
<comment type="caution">
    <text evidence="8">The sequence shown here is derived from an EMBL/GenBank/DDBJ whole genome shotgun (WGS) entry which is preliminary data.</text>
</comment>
<dbReference type="AlphaFoldDB" id="A0A2N3YIP0"/>
<feature type="transmembrane region" description="Helical" evidence="6">
    <location>
        <begin position="145"/>
        <end position="164"/>
    </location>
</feature>
<evidence type="ECO:0000259" key="7">
    <source>
        <dbReference type="Pfam" id="PF04932"/>
    </source>
</evidence>
<feature type="transmembrane region" description="Helical" evidence="6">
    <location>
        <begin position="386"/>
        <end position="405"/>
    </location>
</feature>
<dbReference type="EMBL" id="PJNE01000001">
    <property type="protein sequence ID" value="PKW26717.1"/>
    <property type="molecule type" value="Genomic_DNA"/>
</dbReference>
<sequence length="489" mass="50065">MSTLTPTRAPAPAPGGGRRPTLSTGAVTGAAVFLAVALVVVIAWQGPVVALAGLGLVVAVAVVTRRASIAISVPLLAAPVALHEIPGGQGAQVIHLLLVAVIAVIVLAGLRGQLPAPPRTVLAGLVFVVALLITTLTSIDPFRGLKVSVNHVLGLLVCVAAAAVARHSHAYLREVLRLWTLASLTVVLPNLPEAARGSARFGGAIVSDRAQGVFAQPNDFGEFSLYCIGAALALTVAAERRLDRVIGIVGVLAGTAALGLSFSRGSWIGAGAMVVLACVLAPRLLRRLVPVVAGASVVAAVATALAIPPFGLLAERLASLTSGAPNPQDDRPVIYAEAFRLWLERPFLGHGPGTFAQLAQEPGALLVRRPYIHAHSVPLDLAAETGLVGVLALALVTLTAMVVVLRALGRLRRVGDPRAVRERTTLAVLAALMGGVAVHGLIDVNYTNPFLIPVAWTMLGLVLGTAARAHDGGSAPGPRGAARTGVDRP</sequence>
<keyword evidence="9" id="KW-1185">Reference proteome</keyword>
<dbReference type="PANTHER" id="PTHR37422:SF13">
    <property type="entry name" value="LIPOPOLYSACCHARIDE BIOSYNTHESIS PROTEIN PA4999-RELATED"/>
    <property type="match status" value="1"/>
</dbReference>
<gene>
    <name evidence="8" type="ORF">ATL31_1535</name>
</gene>
<evidence type="ECO:0000313" key="8">
    <source>
        <dbReference type="EMBL" id="PKW26717.1"/>
    </source>
</evidence>
<name>A0A2N3YIP0_9MICO</name>
<dbReference type="Proteomes" id="UP000233781">
    <property type="component" value="Unassembled WGS sequence"/>
</dbReference>
<comment type="subcellular location">
    <subcellularLocation>
        <location evidence="1">Membrane</location>
        <topology evidence="1">Multi-pass membrane protein</topology>
    </subcellularLocation>
</comment>
<organism evidence="8 9">
    <name type="scientific">Phycicoccus duodecadis</name>
    <dbReference type="NCBI Taxonomy" id="173053"/>
    <lineage>
        <taxon>Bacteria</taxon>
        <taxon>Bacillati</taxon>
        <taxon>Actinomycetota</taxon>
        <taxon>Actinomycetes</taxon>
        <taxon>Micrococcales</taxon>
        <taxon>Intrasporangiaceae</taxon>
        <taxon>Phycicoccus</taxon>
    </lineage>
</organism>
<feature type="transmembrane region" description="Helical" evidence="6">
    <location>
        <begin position="426"/>
        <end position="444"/>
    </location>
</feature>
<evidence type="ECO:0000313" key="9">
    <source>
        <dbReference type="Proteomes" id="UP000233781"/>
    </source>
</evidence>
<feature type="region of interest" description="Disordered" evidence="5">
    <location>
        <begin position="1"/>
        <end position="20"/>
    </location>
</feature>
<feature type="transmembrane region" description="Helical" evidence="6">
    <location>
        <begin position="245"/>
        <end position="262"/>
    </location>
</feature>
<evidence type="ECO:0000256" key="1">
    <source>
        <dbReference type="ARBA" id="ARBA00004141"/>
    </source>
</evidence>
<feature type="compositionally biased region" description="Low complexity" evidence="5">
    <location>
        <begin position="472"/>
        <end position="489"/>
    </location>
</feature>
<keyword evidence="8" id="KW-0436">Ligase</keyword>
<dbReference type="PANTHER" id="PTHR37422">
    <property type="entry name" value="TEICHURONIC ACID BIOSYNTHESIS PROTEIN TUAE"/>
    <property type="match status" value="1"/>
</dbReference>
<evidence type="ECO:0000256" key="3">
    <source>
        <dbReference type="ARBA" id="ARBA00022989"/>
    </source>
</evidence>
<dbReference type="OrthoDB" id="3734424at2"/>
<dbReference type="InterPro" id="IPR051533">
    <property type="entry name" value="WaaL-like"/>
</dbReference>
<evidence type="ECO:0000256" key="5">
    <source>
        <dbReference type="SAM" id="MobiDB-lite"/>
    </source>
</evidence>
<dbReference type="RefSeq" id="WP_101395243.1">
    <property type="nucleotide sequence ID" value="NZ_PJNE01000001.1"/>
</dbReference>
<protein>
    <submittedName>
        <fullName evidence="8">O-antigen ligase</fullName>
    </submittedName>
</protein>
<feature type="transmembrane region" description="Helical" evidence="6">
    <location>
        <begin position="122"/>
        <end position="139"/>
    </location>
</feature>
<feature type="transmembrane region" description="Helical" evidence="6">
    <location>
        <begin position="22"/>
        <end position="44"/>
    </location>
</feature>